<dbReference type="PANTHER" id="PTHR33544">
    <property type="entry name" value="DUF4005 DOMAIN-CONTAINING PROTEIN-RELATED"/>
    <property type="match status" value="1"/>
</dbReference>
<accession>A0A2Z6LJ33</accession>
<dbReference type="AlphaFoldDB" id="A0A2Z6LJ33"/>
<evidence type="ECO:0000313" key="1">
    <source>
        <dbReference type="EMBL" id="GAU17343.1"/>
    </source>
</evidence>
<dbReference type="PANTHER" id="PTHR33544:SF5">
    <property type="entry name" value="DUF4005 DOMAIN-CONTAINING PROTEIN"/>
    <property type="match status" value="1"/>
</dbReference>
<name>A0A2Z6LJ33_TRISU</name>
<reference evidence="2" key="1">
    <citation type="journal article" date="2017" name="Front. Plant Sci.">
        <title>Climate Clever Clovers: New Paradigm to Reduce the Environmental Footprint of Ruminants by Breeding Low Methanogenic Forages Utilizing Haplotype Variation.</title>
        <authorList>
            <person name="Kaur P."/>
            <person name="Appels R."/>
            <person name="Bayer P.E."/>
            <person name="Keeble-Gagnere G."/>
            <person name="Wang J."/>
            <person name="Hirakawa H."/>
            <person name="Shirasawa K."/>
            <person name="Vercoe P."/>
            <person name="Stefanova K."/>
            <person name="Durmic Z."/>
            <person name="Nichols P."/>
            <person name="Revell C."/>
            <person name="Isobe S.N."/>
            <person name="Edwards D."/>
            <person name="Erskine W."/>
        </authorList>
    </citation>
    <scope>NUCLEOTIDE SEQUENCE [LARGE SCALE GENOMIC DNA]</scope>
    <source>
        <strain evidence="2">cv. Daliak</strain>
    </source>
</reference>
<sequence>MAQQNEGWPLGLQPLNGRRIGNNFGSMSFNTLLTGSPSSSTNSSSDLDTESTGSFFLDKSTTLGSLMGVNGIVELSRKSIRESKSEIFKTKKDHNKFNFGSCLFCLCSRNKDHEVDNQKNNPPSLGQFLAIERKATNGINRRNHHNNHVFCPDDEMNEINIAESNSSLFVNGTVAPPLSMTERQSVESKREIKVLEQQKNGFGSIGDLFSCMFEQHI</sequence>
<protein>
    <submittedName>
        <fullName evidence="1">Uncharacterized protein</fullName>
    </submittedName>
</protein>
<proteinExistence type="predicted"/>
<dbReference type="EMBL" id="DF973169">
    <property type="protein sequence ID" value="GAU17343.1"/>
    <property type="molecule type" value="Genomic_DNA"/>
</dbReference>
<keyword evidence="2" id="KW-1185">Reference proteome</keyword>
<dbReference type="Proteomes" id="UP000242715">
    <property type="component" value="Unassembled WGS sequence"/>
</dbReference>
<evidence type="ECO:0000313" key="2">
    <source>
        <dbReference type="Proteomes" id="UP000242715"/>
    </source>
</evidence>
<dbReference type="InterPro" id="IPR040344">
    <property type="entry name" value="At3g17950-like"/>
</dbReference>
<gene>
    <name evidence="1" type="ORF">TSUD_110600</name>
</gene>
<organism evidence="1 2">
    <name type="scientific">Trifolium subterraneum</name>
    <name type="common">Subterranean clover</name>
    <dbReference type="NCBI Taxonomy" id="3900"/>
    <lineage>
        <taxon>Eukaryota</taxon>
        <taxon>Viridiplantae</taxon>
        <taxon>Streptophyta</taxon>
        <taxon>Embryophyta</taxon>
        <taxon>Tracheophyta</taxon>
        <taxon>Spermatophyta</taxon>
        <taxon>Magnoliopsida</taxon>
        <taxon>eudicotyledons</taxon>
        <taxon>Gunneridae</taxon>
        <taxon>Pentapetalae</taxon>
        <taxon>rosids</taxon>
        <taxon>fabids</taxon>
        <taxon>Fabales</taxon>
        <taxon>Fabaceae</taxon>
        <taxon>Papilionoideae</taxon>
        <taxon>50 kb inversion clade</taxon>
        <taxon>NPAAA clade</taxon>
        <taxon>Hologalegina</taxon>
        <taxon>IRL clade</taxon>
        <taxon>Trifolieae</taxon>
        <taxon>Trifolium</taxon>
    </lineage>
</organism>
<dbReference type="OrthoDB" id="1924128at2759"/>